<protein>
    <recommendedName>
        <fullName evidence="2">DUF4401 domain-containing protein</fullName>
    </recommendedName>
</protein>
<dbReference type="EMBL" id="CP019239">
    <property type="protein sequence ID" value="APW44981.1"/>
    <property type="molecule type" value="Genomic_DNA"/>
</dbReference>
<feature type="transmembrane region" description="Helical" evidence="1">
    <location>
        <begin position="150"/>
        <end position="177"/>
    </location>
</feature>
<keyword evidence="4" id="KW-1185">Reference proteome</keyword>
<evidence type="ECO:0000256" key="1">
    <source>
        <dbReference type="SAM" id="Phobius"/>
    </source>
</evidence>
<feature type="transmembrane region" description="Helical" evidence="1">
    <location>
        <begin position="38"/>
        <end position="57"/>
    </location>
</feature>
<reference evidence="3 4" key="1">
    <citation type="submission" date="2017-01" db="EMBL/GenBank/DDBJ databases">
        <authorList>
            <person name="Mah S.A."/>
            <person name="Swanson W.J."/>
            <person name="Moy G.W."/>
            <person name="Vacquier V.D."/>
        </authorList>
    </citation>
    <scope>NUCLEOTIDE SEQUENCE [LARGE SCALE GENOMIC DNA]</scope>
    <source>
        <strain evidence="3 4">DSM 22694</strain>
    </source>
</reference>
<keyword evidence="1" id="KW-0472">Membrane</keyword>
<dbReference type="KEGG" id="rsb:RS694_18495"/>
<gene>
    <name evidence="3" type="ORF">RS694_18495</name>
</gene>
<organism evidence="3 4">
    <name type="scientific">Rhodoferax saidenbachensis</name>
    <dbReference type="NCBI Taxonomy" id="1484693"/>
    <lineage>
        <taxon>Bacteria</taxon>
        <taxon>Pseudomonadati</taxon>
        <taxon>Pseudomonadota</taxon>
        <taxon>Betaproteobacteria</taxon>
        <taxon>Burkholderiales</taxon>
        <taxon>Comamonadaceae</taxon>
        <taxon>Rhodoferax</taxon>
    </lineage>
</organism>
<dbReference type="eggNOG" id="ENOG5031IJS">
    <property type="taxonomic scope" value="Bacteria"/>
</dbReference>
<evidence type="ECO:0000313" key="4">
    <source>
        <dbReference type="Proteomes" id="UP000186110"/>
    </source>
</evidence>
<feature type="transmembrane region" description="Helical" evidence="1">
    <location>
        <begin position="228"/>
        <end position="250"/>
    </location>
</feature>
<sequence length="358" mass="38508">MDRAQLWEQLQVHGLAEGDLPPVNAGTSSWHIRLMQSIAGWIGALFLLGCVGMGLAFVIDSAVAALVVGAIGCLAAYAIFRVARDNDFATQFGLAISLAAQAIFVFGLFKQFEFGTSALYALVLVFEVTLVVLVPNFIHRVLTTATAALALWYLLNSLGLYGIASGILTGGLAWVWLDPRRWAGNGALWRPIGYGILLALLQIESMRLFGWSMLLWSSAEGNDWWMRYGWWIGTALTTAVLLWSATRMLAQQDIAATSKAGLAAVGAILLLSVLSLKAPGIATAVLILLLGFTTGNRILMGVGLFALLAFVSRYYYYMQTTLLLKSAVLAVSGGLLLGARLVLHRVFPATPETEASHA</sequence>
<proteinExistence type="predicted"/>
<feature type="transmembrane region" description="Helical" evidence="1">
    <location>
        <begin position="298"/>
        <end position="316"/>
    </location>
</feature>
<dbReference type="Proteomes" id="UP000186110">
    <property type="component" value="Chromosome"/>
</dbReference>
<feature type="transmembrane region" description="Helical" evidence="1">
    <location>
        <begin position="63"/>
        <end position="80"/>
    </location>
</feature>
<evidence type="ECO:0000313" key="3">
    <source>
        <dbReference type="EMBL" id="APW44981.1"/>
    </source>
</evidence>
<keyword evidence="1" id="KW-0812">Transmembrane</keyword>
<keyword evidence="1" id="KW-1133">Transmembrane helix</keyword>
<name>A0A1P8KG77_9BURK</name>
<feature type="transmembrane region" description="Helical" evidence="1">
    <location>
        <begin position="322"/>
        <end position="343"/>
    </location>
</feature>
<feature type="transmembrane region" description="Helical" evidence="1">
    <location>
        <begin position="92"/>
        <end position="112"/>
    </location>
</feature>
<feature type="domain" description="DUF4401" evidence="2">
    <location>
        <begin position="30"/>
        <end position="345"/>
    </location>
</feature>
<dbReference type="Pfam" id="PF14351">
    <property type="entry name" value="DUF4401"/>
    <property type="match status" value="1"/>
</dbReference>
<dbReference type="InterPro" id="IPR025513">
    <property type="entry name" value="DUF4401"/>
</dbReference>
<accession>A0A1P8KG77</accession>
<dbReference type="AlphaFoldDB" id="A0A1P8KG77"/>
<evidence type="ECO:0000259" key="2">
    <source>
        <dbReference type="Pfam" id="PF14351"/>
    </source>
</evidence>
<feature type="transmembrane region" description="Helical" evidence="1">
    <location>
        <begin position="118"/>
        <end position="138"/>
    </location>
</feature>
<feature type="transmembrane region" description="Helical" evidence="1">
    <location>
        <begin position="262"/>
        <end position="291"/>
    </location>
</feature>
<feature type="transmembrane region" description="Helical" evidence="1">
    <location>
        <begin position="192"/>
        <end position="216"/>
    </location>
</feature>